<sequence>MANITPTIDRDSVPGAVLATWTNMATGDVGIGVPIAYAADLTGQVSGTFGGATITWQGSNDNTNWHPLTRRSVGTDMAFTSAAVHTANENPAWIRPAVTGGTSVVIKAVMAVHARYAKAPY</sequence>
<proteinExistence type="predicted"/>
<reference evidence="1" key="1">
    <citation type="submission" date="2020-04" db="EMBL/GenBank/DDBJ databases">
        <authorList>
            <person name="Chiriac C."/>
            <person name="Salcher M."/>
            <person name="Ghai R."/>
            <person name="Kavagutti S V."/>
        </authorList>
    </citation>
    <scope>NUCLEOTIDE SEQUENCE</scope>
</reference>
<protein>
    <submittedName>
        <fullName evidence="1">Uncharacterized protein</fullName>
    </submittedName>
</protein>
<name>A0A6J5LBR5_9CAUD</name>
<accession>A0A6J5LBR5</accession>
<gene>
    <name evidence="1" type="ORF">UFOVP123_12</name>
</gene>
<organism evidence="1">
    <name type="scientific">uncultured Caudovirales phage</name>
    <dbReference type="NCBI Taxonomy" id="2100421"/>
    <lineage>
        <taxon>Viruses</taxon>
        <taxon>Duplodnaviria</taxon>
        <taxon>Heunggongvirae</taxon>
        <taxon>Uroviricota</taxon>
        <taxon>Caudoviricetes</taxon>
        <taxon>Peduoviridae</taxon>
        <taxon>Maltschvirus</taxon>
        <taxon>Maltschvirus maltsch</taxon>
    </lineage>
</organism>
<evidence type="ECO:0000313" key="1">
    <source>
        <dbReference type="EMBL" id="CAB4130547.1"/>
    </source>
</evidence>
<dbReference type="EMBL" id="LR796244">
    <property type="protein sequence ID" value="CAB4130547.1"/>
    <property type="molecule type" value="Genomic_DNA"/>
</dbReference>